<reference evidence="14" key="1">
    <citation type="submission" date="2023-03" db="UniProtKB">
        <authorList>
            <consortium name="Ensembl"/>
        </authorList>
    </citation>
    <scope>IDENTIFICATION</scope>
</reference>
<dbReference type="CDD" id="cd01450">
    <property type="entry name" value="vWFA_subfamily_ECM"/>
    <property type="match status" value="2"/>
</dbReference>
<dbReference type="PANTHER" id="PTHR24020">
    <property type="entry name" value="COLLAGEN ALPHA"/>
    <property type="match status" value="1"/>
</dbReference>
<keyword evidence="2" id="KW-0964">Secreted</keyword>
<feature type="region of interest" description="Disordered" evidence="12">
    <location>
        <begin position="1388"/>
        <end position="1408"/>
    </location>
</feature>
<evidence type="ECO:0000256" key="9">
    <source>
        <dbReference type="ARBA" id="ARBA00023278"/>
    </source>
</evidence>
<evidence type="ECO:0000256" key="5">
    <source>
        <dbReference type="ARBA" id="ARBA00022737"/>
    </source>
</evidence>
<proteinExistence type="inferred from homology"/>
<feature type="region of interest" description="Disordered" evidence="12">
    <location>
        <begin position="1440"/>
        <end position="1471"/>
    </location>
</feature>
<dbReference type="InterPro" id="IPR008160">
    <property type="entry name" value="Collagen"/>
</dbReference>
<feature type="domain" description="VWFA" evidence="13">
    <location>
        <begin position="402"/>
        <end position="572"/>
    </location>
</feature>
<evidence type="ECO:0000256" key="11">
    <source>
        <dbReference type="ARBA" id="ARBA00044000"/>
    </source>
</evidence>
<feature type="domain" description="VWFA" evidence="13">
    <location>
        <begin position="1787"/>
        <end position="1988"/>
    </location>
</feature>
<dbReference type="PRINTS" id="PR00453">
    <property type="entry name" value="VWFADOMAIN"/>
</dbReference>
<dbReference type="FunFam" id="3.40.50.410:FF:000016">
    <property type="entry name" value="Collagen type VI alpha 3 chain"/>
    <property type="match status" value="1"/>
</dbReference>
<dbReference type="Pfam" id="PF13768">
    <property type="entry name" value="VWA_3"/>
    <property type="match status" value="1"/>
</dbReference>
<evidence type="ECO:0000256" key="2">
    <source>
        <dbReference type="ARBA" id="ARBA00022525"/>
    </source>
</evidence>
<feature type="domain" description="VWFA" evidence="13">
    <location>
        <begin position="775"/>
        <end position="948"/>
    </location>
</feature>
<evidence type="ECO:0000256" key="10">
    <source>
        <dbReference type="ARBA" id="ARBA00043858"/>
    </source>
</evidence>
<feature type="domain" description="VWFA" evidence="13">
    <location>
        <begin position="195"/>
        <end position="373"/>
    </location>
</feature>
<dbReference type="GO" id="GO:0007155">
    <property type="term" value="P:cell adhesion"/>
    <property type="evidence" value="ECO:0007669"/>
    <property type="project" value="UniProtKB-KW"/>
</dbReference>
<dbReference type="FunFam" id="3.40.50.410:FF:000004">
    <property type="entry name" value="collagen alpha-6(VI) chain"/>
    <property type="match status" value="3"/>
</dbReference>
<dbReference type="CDD" id="cd01472">
    <property type="entry name" value="vWA_collagen"/>
    <property type="match status" value="5"/>
</dbReference>
<dbReference type="Pfam" id="PF00092">
    <property type="entry name" value="VWA"/>
    <property type="match status" value="8"/>
</dbReference>
<keyword evidence="6" id="KW-0130">Cell adhesion</keyword>
<dbReference type="FunFam" id="3.40.50.410:FF:000044">
    <property type="entry name" value="Collagen type VI alpha 6 chain"/>
    <property type="match status" value="1"/>
</dbReference>
<evidence type="ECO:0000256" key="1">
    <source>
        <dbReference type="ARBA" id="ARBA00004498"/>
    </source>
</evidence>
<dbReference type="Ensembl" id="ENSEAST00005008475.1">
    <property type="protein sequence ID" value="ENSEASP00005007767.1"/>
    <property type="gene ID" value="ENSEASG00005005653.1"/>
</dbReference>
<keyword evidence="5" id="KW-0677">Repeat</keyword>
<dbReference type="SMART" id="SM00327">
    <property type="entry name" value="VWA"/>
    <property type="match status" value="9"/>
</dbReference>
<feature type="compositionally biased region" description="Low complexity" evidence="12">
    <location>
        <begin position="1531"/>
        <end position="1546"/>
    </location>
</feature>
<dbReference type="FunFam" id="3.40.50.410:FF:000021">
    <property type="entry name" value="Collagen, type VI, alpha 3"/>
    <property type="match status" value="1"/>
</dbReference>
<dbReference type="InterPro" id="IPR036465">
    <property type="entry name" value="vWFA_dom_sf"/>
</dbReference>
<feature type="region of interest" description="Disordered" evidence="12">
    <location>
        <begin position="1503"/>
        <end position="1549"/>
    </location>
</feature>
<evidence type="ECO:0000259" key="13">
    <source>
        <dbReference type="PROSITE" id="PS50234"/>
    </source>
</evidence>
<protein>
    <submittedName>
        <fullName evidence="14">Collagen type VI alpha 6 chain</fullName>
    </submittedName>
</protein>
<evidence type="ECO:0000256" key="6">
    <source>
        <dbReference type="ARBA" id="ARBA00022889"/>
    </source>
</evidence>
<comment type="similarity">
    <text evidence="11">Belongs to the type VI collagen family.</text>
</comment>
<dbReference type="PROSITE" id="PS50234">
    <property type="entry name" value="VWFA"/>
    <property type="match status" value="9"/>
</dbReference>
<evidence type="ECO:0000256" key="12">
    <source>
        <dbReference type="SAM" id="MobiDB-lite"/>
    </source>
</evidence>
<keyword evidence="4" id="KW-0732">Signal</keyword>
<name>A0A8C4PIC6_EQUAS</name>
<evidence type="ECO:0000256" key="4">
    <source>
        <dbReference type="ARBA" id="ARBA00022729"/>
    </source>
</evidence>
<evidence type="ECO:0000313" key="14">
    <source>
        <dbReference type="Ensembl" id="ENSEASP00005007767.1"/>
    </source>
</evidence>
<dbReference type="Pfam" id="PF01391">
    <property type="entry name" value="Collagen"/>
    <property type="match status" value="1"/>
</dbReference>
<evidence type="ECO:0000256" key="7">
    <source>
        <dbReference type="ARBA" id="ARBA00023119"/>
    </source>
</evidence>
<comment type="subcellular location">
    <subcellularLocation>
        <location evidence="1">Secreted</location>
        <location evidence="1">Extracellular space</location>
        <location evidence="1">Extracellular matrix</location>
    </subcellularLocation>
</comment>
<dbReference type="InterPro" id="IPR050525">
    <property type="entry name" value="ECM_Assembly_Org"/>
</dbReference>
<feature type="domain" description="VWFA" evidence="13">
    <location>
        <begin position="966"/>
        <end position="1137"/>
    </location>
</feature>
<dbReference type="FunFam" id="3.40.50.410:FF:000003">
    <property type="entry name" value="Collagen type VI alpha 3 chain"/>
    <property type="match status" value="2"/>
</dbReference>
<comment type="function">
    <text evidence="10">Collagen VI acts as a cell-binding protein.</text>
</comment>
<accession>A0A8C4PIC6</accession>
<keyword evidence="9" id="KW-0379">Hydroxylation</keyword>
<feature type="domain" description="VWFA" evidence="13">
    <location>
        <begin position="1153"/>
        <end position="1345"/>
    </location>
</feature>
<gene>
    <name evidence="14" type="primary">COL6A6</name>
</gene>
<dbReference type="SUPFAM" id="SSF53300">
    <property type="entry name" value="vWA-like"/>
    <property type="match status" value="9"/>
</dbReference>
<feature type="compositionally biased region" description="Gly residues" evidence="12">
    <location>
        <begin position="1510"/>
        <end position="1519"/>
    </location>
</feature>
<dbReference type="PANTHER" id="PTHR24020:SF90">
    <property type="entry name" value="COLLAGEN ALPHA-1(XXI) CHAIN"/>
    <property type="match status" value="1"/>
</dbReference>
<organism evidence="14">
    <name type="scientific">Equus asinus asinus</name>
    <dbReference type="NCBI Taxonomy" id="83772"/>
    <lineage>
        <taxon>Eukaryota</taxon>
        <taxon>Metazoa</taxon>
        <taxon>Chordata</taxon>
        <taxon>Craniata</taxon>
        <taxon>Vertebrata</taxon>
        <taxon>Euteleostomi</taxon>
        <taxon>Mammalia</taxon>
        <taxon>Eutheria</taxon>
        <taxon>Laurasiatheria</taxon>
        <taxon>Perissodactyla</taxon>
        <taxon>Equidae</taxon>
        <taxon>Equus</taxon>
    </lineage>
</organism>
<evidence type="ECO:0000256" key="3">
    <source>
        <dbReference type="ARBA" id="ARBA00022530"/>
    </source>
</evidence>
<feature type="domain" description="VWFA" evidence="13">
    <location>
        <begin position="1579"/>
        <end position="1724"/>
    </location>
</feature>
<keyword evidence="3" id="KW-0272">Extracellular matrix</keyword>
<keyword evidence="8" id="KW-0325">Glycoprotein</keyword>
<dbReference type="GO" id="GO:0005589">
    <property type="term" value="C:collagen type VI trimer"/>
    <property type="evidence" value="ECO:0007669"/>
    <property type="project" value="UniProtKB-ARBA"/>
</dbReference>
<feature type="domain" description="VWFA" evidence="13">
    <location>
        <begin position="588"/>
        <end position="757"/>
    </location>
</feature>
<dbReference type="InterPro" id="IPR002035">
    <property type="entry name" value="VWF_A"/>
</dbReference>
<evidence type="ECO:0000256" key="8">
    <source>
        <dbReference type="ARBA" id="ARBA00023180"/>
    </source>
</evidence>
<feature type="domain" description="VWFA" evidence="13">
    <location>
        <begin position="13"/>
        <end position="187"/>
    </location>
</feature>
<dbReference type="Gene3D" id="3.40.50.410">
    <property type="entry name" value="von Willebrand factor, type A domain"/>
    <property type="match status" value="8"/>
</dbReference>
<sequence length="2092" mass="230951">MFVCRFEGPEYADLVFLVDSSDHLGTKSFPLVKIFITKLISSLPIEANKYRVALAQYSDKFHSEFQLGTFKSRNPMLNHLRKNVSFTGGSLRIGNALQEAHRTYFSGHANSRDKKQFPPILVVLASAESEDDVEEASKALRRDGVRIISVGVQKASEENLKAMATAQFHFNLRTVRDLTVNDILVEVCQGPSVADVVFLLDVSLNGSQENFDYLKEFLEESVSALDIKENCMRVGLVAFSNETKVINSLSRGINKSEVLQYIQNLSPQAGNAYTGAAIRKIRKEVFSAQNGSRKNQGVPQIAVLVTHRPSEDNVTKAAVNLRRQGVTIFTMGIEGASDTQLEKIASHPAEQYVSKLKSFSELAAHNQTFLKKLRNQITHTVSVFSERTETLKSGCVDTEEADIYLLIDGSGSTQATDFHEMKTFLSELVGMFNIAPQKVRFGAVQYADSWDLEFEINKYSNKHDLGKAIENIRQMGGNTNTGAALNFTLGLLQKAKKERGNKVPCHLVVLTNGVSKDSIVEPANRLREELIHVYAIGVREANQTQLREIAGEEKRMYYVHDFDALKDIRNQVVQEICAQEACKEMKADIMFLVDSSGSIGPENFSKMKIFMKNLVSKSQIGADRVQIGVVQFSHVNKEEFQLNRYMSQSEISDAIDRMAHIGETTLTGHALTFVSQYFSPAKGARPNVRKFLILITDGEAQDIVKDPAVALRQEGIIIYSVGVFGSNVTQLEEISGRPEMVFYVENFDILQHIEDDLVFGICSPREECKRIEVLDVVFVIDSSGSIDYDEYNIMKDFMTDLVKKADVGKNQVRFGALKYADDPEVLFYLDTLGTKWEVISVLQNDQPMGGNTYTAEALAFSDHMFTEARGSRLQRGVPQVLIVITDGESHDADKLNATAKALRDKGILVLAVGIAGANPVELLAMAGSSDKYFFVETFGGLKGIFSDVSASVCNSSKVDCEIGQIDLVFLMDGSNSIHPDDFKKMKAFLASVVQDFDVTVNRVRIGAAQFSHNYQPEFPLGTFIGKEEISFQIEKIQQIFGYTHIGAALRRVGHYFRPDMGSRINAGTPQVLLVLTDGQSQDEVAQAAEDLRRKGINIYSVGIGDVDDQQLIQITGTADKKLTVHDFDELRKVKKRIVRNICTTGGESNCFVDVVVGFDIATQKSGQTFLEGQSWMETYLQHILRAISSLNGVSCEVGTETQVSVAFQVTNAMEKYSPKFEIYSENILNSLKDITVKGPSLLNVNLLSSLWDAFQNKSAARGKVVLLFSDGLDDDIEKLEQKSDELRKEGLNALITVALDGAPDSGDLADLLYIEFGKGFEYRTQLSIGMRDLGSRLSKHLVNVAERTCCCLFCKCIGGDGAMGDPGPPGKKGSPGLKGSEGYLGEEGIAGERGATGPVGEQGTKGCYGAKGPKVRSRKTLKVAVCPAVFTTLVSFQGAPGPGGEAGRQGHLGSQGNKGEPGDLGEKGAAGLPGPRGLPVCVLSLPLIWPLESFRSMNIGCGSPKKGEIGDPGGPGETGPKGVRGKTISTGLPGEPGSPGELGPPGRKVSRKAINHTSSFSQLKVIAWRKSECPVHPTELVFALDQSLDVTEQEFERMKEIVSAFVRGIRVRENSCPVGARVAILSYNSHTRHLIRFSDTYKKNQLLREIEAIPYERSSAGREIGKTMRFISRNVFKRTLSGPHTRRIATFFSSGQSADAQSIATATMEFSALDIIPVVIAFSNVPSIKRAFMIDDTGTFQVVMIPPGADSAPALERLQRCTFCYDVCKPDASCDQAGPPPVQSYVDAAFLLDGSRHVGSAEFEDIRDFLGALLDHFEITPEPETSVTGDRVALLSHAPPNFLPNTQRSPVRTEFNLTTYNSKRLMKRHMEESVRQLNGDTFIGHALQWTLDNIFLNTPNLRRNKVIFVISTGETSHLDRETLKKESLRAKCQGYALFVFSLGPAWNDKELEELASYPLDHHLVQLGRIHKPDHRYGVKFVKSFINSIRRAINRYPPIHFKTKCNRLSSTDPKQPPRQLQSFVPGPHRAALKEDVLQKAKFFQDKKYLSSVARVSRDHTVQTFTRNTFYTFKNGRKVIKTSKRAATQHGIRL</sequence>
<keyword evidence="7" id="KW-0176">Collagen</keyword>